<dbReference type="SUPFAM" id="SSF52172">
    <property type="entry name" value="CheY-like"/>
    <property type="match status" value="1"/>
</dbReference>
<dbReference type="PANTHER" id="PTHR43547:SF2">
    <property type="entry name" value="HYBRID SIGNAL TRANSDUCTION HISTIDINE KINASE C"/>
    <property type="match status" value="1"/>
</dbReference>
<dbReference type="InterPro" id="IPR015943">
    <property type="entry name" value="WD40/YVTN_repeat-like_dom_sf"/>
</dbReference>
<feature type="transmembrane region" description="Helical" evidence="8">
    <location>
        <begin position="787"/>
        <end position="807"/>
    </location>
</feature>
<evidence type="ECO:0000256" key="8">
    <source>
        <dbReference type="SAM" id="Phobius"/>
    </source>
</evidence>
<dbReference type="Pfam" id="PF02518">
    <property type="entry name" value="HATPase_c"/>
    <property type="match status" value="1"/>
</dbReference>
<dbReference type="SMART" id="SM00342">
    <property type="entry name" value="HTH_ARAC"/>
    <property type="match status" value="1"/>
</dbReference>
<dbReference type="Gene3D" id="3.30.565.10">
    <property type="entry name" value="Histidine kinase-like ATPase, C-terminal domain"/>
    <property type="match status" value="1"/>
</dbReference>
<evidence type="ECO:0000256" key="3">
    <source>
        <dbReference type="ARBA" id="ARBA00022553"/>
    </source>
</evidence>
<dbReference type="RefSeq" id="WP_245128842.1">
    <property type="nucleotide sequence ID" value="NZ_JALJEJ010000002.1"/>
</dbReference>
<comment type="caution">
    <text evidence="12">The sequence shown here is derived from an EMBL/GenBank/DDBJ whole genome shotgun (WGS) entry which is preliminary data.</text>
</comment>
<dbReference type="CDD" id="cd17574">
    <property type="entry name" value="REC_OmpR"/>
    <property type="match status" value="1"/>
</dbReference>
<evidence type="ECO:0000256" key="4">
    <source>
        <dbReference type="ARBA" id="ARBA00023015"/>
    </source>
</evidence>
<dbReference type="InterPro" id="IPR003661">
    <property type="entry name" value="HisK_dim/P_dom"/>
</dbReference>
<keyword evidence="6" id="KW-0804">Transcription</keyword>
<dbReference type="InterPro" id="IPR004358">
    <property type="entry name" value="Sig_transdc_His_kin-like_C"/>
</dbReference>
<dbReference type="Gene3D" id="3.40.50.2300">
    <property type="match status" value="1"/>
</dbReference>
<dbReference type="Gene3D" id="1.10.10.60">
    <property type="entry name" value="Homeodomain-like"/>
    <property type="match status" value="2"/>
</dbReference>
<proteinExistence type="predicted"/>
<sequence>MLFVFLCVFRTGKAQAKTLNFKHHTINQGLSQNTVLSVLCDSRGLTWVGTEDGLNKFDGYEFTTYRHDNQDPLSISGNQINAIFEDKSGDMWIGTANGLSRYDRDKDRFTRLTETLKTAESPQNYITSITADNAGDIWIGCLGNLKKYDSKRKRLITFQSKELQRIQSIFCDSKGMLWLCKQNGLVILDPFTTRILPLPGILVKDRSLSGSFIRTIREDKQGRVWIGTESRGIFIYERQQNKLVSLAAFSGLFNRFPVVSSVRDIFVRNEKEIWFGTRNGLLVYNILLRTQTLYTTDKYDPYSLSHNIVRCIAKDKAGNYWIGTYSGGLDMTTGKARVFNMIGEQFGDRQGLTSKVVNALAVGADSSLWVGMESEGLDHYDSKKNTFRNFRFSAIEPEASNTVKSLLRIGNDLWIGTLTHLWRMDMKTGAIIKCEIPVTGGVYSLEETPKGLWAGTNGSGVLLLRSSKIISRLSHRAGFNSIASDHVNKICRDKDQSLWIGTGAGLNYFDGKQFKLFIYDRNDPYSLSNSSVLSIFIDRRQGVWIGTKGGGLNFFDRATRRFYHITTREGLANDVIQDICEDKAGNLWVSSNKGLSKLTFKNFSIPFRAQNFNILNYDFQDGLQSNQFNPNSGATAPDGALFFGGINGISFFDPVHVAVNRYRPPVIFTDFLINNVRVKVGAPDAPLKQAIDQCKEVVLAHAQAYFSIKFAALNYINPSKNHYRYKLEGLTKNEDWHYVTSERSATYTSLDAGEYNFKVQASNDDGVWNEQAKTLKIIVLPPWWKTWWAFIIYATVMSVLLYLYYYYSLKTAKLKNELSYEHIVREKEQELYQQKLNFFTNISHEIKTPITLILAPLENLIETNQGNNKFNNQLMLMKRNGERLMKLITQLLDFRKFESNLAKVQVAEGNIVRFVKEVVYSFQAHAENLGIKIEVEAEQPRIRLWFDREIFEKILFNLISNALKFTPEGGTVLITLKKINDQKQLQIEVKDNGRGIPADQIVHIFDQFAHYDNYGVNLNGNGIGLNLVKTLVEYHKGTITVESQEGLDGKRGYTCFRFTVPMGKDQYKADEIISDYKSSEDIAAYQEKDLYLDAELITEQLAEPREWLEEKPILLIVEDNPDLITFLSDYFKNSFIVEVAVNGKEGIEKAFQLIPDIILSDIMMPEVSGTELCSTLKKDTRTSHIPIILLTARTPLIYKIEGFDTGADDYITKPFSVKLLERRVWNLLESRRKLRDRYKKEITLQPVNIAINSADELLLEKIMSLIERQIDNPKLSVEDLGKEVFMSRVTFYRKIKALTNQTPVEFIRGIRLKRAAQLLATKKYHISEVAYMVGFLDLNYFRKCFKEEFGKTPKDYYGAESDNAKS</sequence>
<evidence type="ECO:0000313" key="12">
    <source>
        <dbReference type="EMBL" id="MCJ8209008.1"/>
    </source>
</evidence>
<dbReference type="FunFam" id="2.60.40.10:FF:000791">
    <property type="entry name" value="Two-component system sensor histidine kinase/response regulator"/>
    <property type="match status" value="1"/>
</dbReference>
<dbReference type="Proteomes" id="UP001139450">
    <property type="component" value="Unassembled WGS sequence"/>
</dbReference>
<dbReference type="SMART" id="SM00388">
    <property type="entry name" value="HisKA"/>
    <property type="match status" value="1"/>
</dbReference>
<dbReference type="GO" id="GO:0003700">
    <property type="term" value="F:DNA-binding transcription factor activity"/>
    <property type="evidence" value="ECO:0007669"/>
    <property type="project" value="InterPro"/>
</dbReference>
<keyword evidence="12" id="KW-0547">Nucleotide-binding</keyword>
<dbReference type="SUPFAM" id="SSF46689">
    <property type="entry name" value="Homeodomain-like"/>
    <property type="match status" value="1"/>
</dbReference>
<dbReference type="Gene3D" id="1.10.287.130">
    <property type="match status" value="1"/>
</dbReference>
<feature type="domain" description="HTH araC/xylS-type" evidence="9">
    <location>
        <begin position="1260"/>
        <end position="1359"/>
    </location>
</feature>
<evidence type="ECO:0000259" key="10">
    <source>
        <dbReference type="PROSITE" id="PS50109"/>
    </source>
</evidence>
<dbReference type="Pfam" id="PF07495">
    <property type="entry name" value="Y_Y_Y"/>
    <property type="match status" value="1"/>
</dbReference>
<dbReference type="PRINTS" id="PR00344">
    <property type="entry name" value="BCTRLSENSOR"/>
</dbReference>
<dbReference type="InterPro" id="IPR011006">
    <property type="entry name" value="CheY-like_superfamily"/>
</dbReference>
<feature type="domain" description="Histidine kinase" evidence="10">
    <location>
        <begin position="841"/>
        <end position="1064"/>
    </location>
</feature>
<protein>
    <recommendedName>
        <fullName evidence="2">histidine kinase</fullName>
        <ecNumber evidence="2">2.7.13.3</ecNumber>
    </recommendedName>
</protein>
<dbReference type="InterPro" id="IPR005467">
    <property type="entry name" value="His_kinase_dom"/>
</dbReference>
<dbReference type="SMART" id="SM00448">
    <property type="entry name" value="REC"/>
    <property type="match status" value="1"/>
</dbReference>
<dbReference type="CDD" id="cd00082">
    <property type="entry name" value="HisKA"/>
    <property type="match status" value="1"/>
</dbReference>
<dbReference type="InterPro" id="IPR001789">
    <property type="entry name" value="Sig_transdc_resp-reg_receiver"/>
</dbReference>
<accession>A0A9X1X3J7</accession>
<dbReference type="Pfam" id="PF00072">
    <property type="entry name" value="Response_reg"/>
    <property type="match status" value="1"/>
</dbReference>
<dbReference type="PROSITE" id="PS50110">
    <property type="entry name" value="RESPONSE_REGULATORY"/>
    <property type="match status" value="1"/>
</dbReference>
<dbReference type="Pfam" id="PF00512">
    <property type="entry name" value="HisKA"/>
    <property type="match status" value="1"/>
</dbReference>
<dbReference type="Gene3D" id="2.130.10.10">
    <property type="entry name" value="YVTN repeat-like/Quinoprotein amine dehydrogenase"/>
    <property type="match status" value="2"/>
</dbReference>
<dbReference type="EMBL" id="JALJEJ010000002">
    <property type="protein sequence ID" value="MCJ8209008.1"/>
    <property type="molecule type" value="Genomic_DNA"/>
</dbReference>
<dbReference type="InterPro" id="IPR036890">
    <property type="entry name" value="HATPase_C_sf"/>
</dbReference>
<evidence type="ECO:0000256" key="1">
    <source>
        <dbReference type="ARBA" id="ARBA00000085"/>
    </source>
</evidence>
<dbReference type="CDD" id="cd00075">
    <property type="entry name" value="HATPase"/>
    <property type="match status" value="1"/>
</dbReference>
<keyword evidence="5" id="KW-0238">DNA-binding</keyword>
<dbReference type="InterPro" id="IPR003594">
    <property type="entry name" value="HATPase_dom"/>
</dbReference>
<gene>
    <name evidence="12" type="ORF">MUY27_04760</name>
</gene>
<dbReference type="SUPFAM" id="SSF63829">
    <property type="entry name" value="Calcium-dependent phosphotriesterase"/>
    <property type="match status" value="3"/>
</dbReference>
<keyword evidence="8" id="KW-1133">Transmembrane helix</keyword>
<keyword evidence="13" id="KW-1185">Reference proteome</keyword>
<dbReference type="InterPro" id="IPR011110">
    <property type="entry name" value="Reg_prop"/>
</dbReference>
<feature type="modified residue" description="4-aspartylphosphate" evidence="7">
    <location>
        <position position="1161"/>
    </location>
</feature>
<feature type="domain" description="Response regulatory" evidence="11">
    <location>
        <begin position="1113"/>
        <end position="1228"/>
    </location>
</feature>
<evidence type="ECO:0000256" key="5">
    <source>
        <dbReference type="ARBA" id="ARBA00023125"/>
    </source>
</evidence>
<keyword evidence="8" id="KW-0812">Transmembrane</keyword>
<evidence type="ECO:0000313" key="13">
    <source>
        <dbReference type="Proteomes" id="UP001139450"/>
    </source>
</evidence>
<organism evidence="12 13">
    <name type="scientific">Mucilaginibacter straminoryzae</name>
    <dbReference type="NCBI Taxonomy" id="2932774"/>
    <lineage>
        <taxon>Bacteria</taxon>
        <taxon>Pseudomonadati</taxon>
        <taxon>Bacteroidota</taxon>
        <taxon>Sphingobacteriia</taxon>
        <taxon>Sphingobacteriales</taxon>
        <taxon>Sphingobacteriaceae</taxon>
        <taxon>Mucilaginibacter</taxon>
    </lineage>
</organism>
<evidence type="ECO:0000259" key="11">
    <source>
        <dbReference type="PROSITE" id="PS50110"/>
    </source>
</evidence>
<dbReference type="InterPro" id="IPR018062">
    <property type="entry name" value="HTH_AraC-typ_CS"/>
</dbReference>
<dbReference type="Gene3D" id="2.60.40.10">
    <property type="entry name" value="Immunoglobulins"/>
    <property type="match status" value="1"/>
</dbReference>
<keyword evidence="8" id="KW-0472">Membrane</keyword>
<dbReference type="GO" id="GO:0043565">
    <property type="term" value="F:sequence-specific DNA binding"/>
    <property type="evidence" value="ECO:0007669"/>
    <property type="project" value="InterPro"/>
</dbReference>
<dbReference type="SUPFAM" id="SSF55874">
    <property type="entry name" value="ATPase domain of HSP90 chaperone/DNA topoisomerase II/histidine kinase"/>
    <property type="match status" value="1"/>
</dbReference>
<name>A0A9X1X3J7_9SPHI</name>
<keyword evidence="12" id="KW-0067">ATP-binding</keyword>
<dbReference type="GO" id="GO:0000155">
    <property type="term" value="F:phosphorelay sensor kinase activity"/>
    <property type="evidence" value="ECO:0007669"/>
    <property type="project" value="InterPro"/>
</dbReference>
<dbReference type="PROSITE" id="PS50109">
    <property type="entry name" value="HIS_KIN"/>
    <property type="match status" value="1"/>
</dbReference>
<dbReference type="PANTHER" id="PTHR43547">
    <property type="entry name" value="TWO-COMPONENT HISTIDINE KINASE"/>
    <property type="match status" value="1"/>
</dbReference>
<dbReference type="PROSITE" id="PS00041">
    <property type="entry name" value="HTH_ARAC_FAMILY_1"/>
    <property type="match status" value="1"/>
</dbReference>
<dbReference type="GO" id="GO:0005524">
    <property type="term" value="F:ATP binding"/>
    <property type="evidence" value="ECO:0007669"/>
    <property type="project" value="UniProtKB-KW"/>
</dbReference>
<evidence type="ECO:0000256" key="6">
    <source>
        <dbReference type="ARBA" id="ARBA00023163"/>
    </source>
</evidence>
<dbReference type="SUPFAM" id="SSF47384">
    <property type="entry name" value="Homodimeric domain of signal transducing histidine kinase"/>
    <property type="match status" value="1"/>
</dbReference>
<evidence type="ECO:0000256" key="7">
    <source>
        <dbReference type="PROSITE-ProRule" id="PRU00169"/>
    </source>
</evidence>
<dbReference type="InterPro" id="IPR009057">
    <property type="entry name" value="Homeodomain-like_sf"/>
</dbReference>
<dbReference type="FunFam" id="1.10.287.130:FF:000045">
    <property type="entry name" value="Two-component system sensor histidine kinase/response regulator"/>
    <property type="match status" value="1"/>
</dbReference>
<keyword evidence="3 7" id="KW-0597">Phosphoprotein</keyword>
<comment type="catalytic activity">
    <reaction evidence="1">
        <text>ATP + protein L-histidine = ADP + protein N-phospho-L-histidine.</text>
        <dbReference type="EC" id="2.7.13.3"/>
    </reaction>
</comment>
<dbReference type="InterPro" id="IPR018060">
    <property type="entry name" value="HTH_AraC"/>
</dbReference>
<dbReference type="Pfam" id="PF12833">
    <property type="entry name" value="HTH_18"/>
    <property type="match status" value="1"/>
</dbReference>
<dbReference type="Pfam" id="PF07494">
    <property type="entry name" value="Reg_prop"/>
    <property type="match status" value="7"/>
</dbReference>
<dbReference type="InterPro" id="IPR011123">
    <property type="entry name" value="Y_Y_Y"/>
</dbReference>
<dbReference type="FunFam" id="1.10.10.60:FF:000284">
    <property type="entry name" value="Two-component system sensor histidine kinase/response regulator"/>
    <property type="match status" value="1"/>
</dbReference>
<reference evidence="12" key="1">
    <citation type="submission" date="2022-04" db="EMBL/GenBank/DDBJ databases">
        <title>Mucilaginibacter sp. RS28 isolated from freshwater.</title>
        <authorList>
            <person name="Ko S.-R."/>
        </authorList>
    </citation>
    <scope>NUCLEOTIDE SEQUENCE</scope>
    <source>
        <strain evidence="12">RS28</strain>
    </source>
</reference>
<dbReference type="InterPro" id="IPR013783">
    <property type="entry name" value="Ig-like_fold"/>
</dbReference>
<evidence type="ECO:0000259" key="9">
    <source>
        <dbReference type="PROSITE" id="PS01124"/>
    </source>
</evidence>
<dbReference type="EC" id="2.7.13.3" evidence="2"/>
<dbReference type="SMART" id="SM00387">
    <property type="entry name" value="HATPase_c"/>
    <property type="match status" value="1"/>
</dbReference>
<dbReference type="InterPro" id="IPR036097">
    <property type="entry name" value="HisK_dim/P_sf"/>
</dbReference>
<evidence type="ECO:0000256" key="2">
    <source>
        <dbReference type="ARBA" id="ARBA00012438"/>
    </source>
</evidence>
<keyword evidence="4" id="KW-0805">Transcription regulation</keyword>
<dbReference type="PROSITE" id="PS01124">
    <property type="entry name" value="HTH_ARAC_FAMILY_2"/>
    <property type="match status" value="1"/>
</dbReference>